<dbReference type="OrthoDB" id="10256849at2759"/>
<organism evidence="2 3">
    <name type="scientific">Lucilia cuprina</name>
    <name type="common">Green bottle fly</name>
    <name type="synonym">Australian sheep blowfly</name>
    <dbReference type="NCBI Taxonomy" id="7375"/>
    <lineage>
        <taxon>Eukaryota</taxon>
        <taxon>Metazoa</taxon>
        <taxon>Ecdysozoa</taxon>
        <taxon>Arthropoda</taxon>
        <taxon>Hexapoda</taxon>
        <taxon>Insecta</taxon>
        <taxon>Pterygota</taxon>
        <taxon>Neoptera</taxon>
        <taxon>Endopterygota</taxon>
        <taxon>Diptera</taxon>
        <taxon>Brachycera</taxon>
        <taxon>Muscomorpha</taxon>
        <taxon>Oestroidea</taxon>
        <taxon>Calliphoridae</taxon>
        <taxon>Luciliinae</taxon>
        <taxon>Lucilia</taxon>
    </lineage>
</organism>
<evidence type="ECO:0000256" key="1">
    <source>
        <dbReference type="SAM" id="MobiDB-lite"/>
    </source>
</evidence>
<accession>A0A0L0BN21</accession>
<reference evidence="2 3" key="1">
    <citation type="journal article" date="2015" name="Nat. Commun.">
        <title>Lucilia cuprina genome unlocks parasitic fly biology to underpin future interventions.</title>
        <authorList>
            <person name="Anstead C.A."/>
            <person name="Korhonen P.K."/>
            <person name="Young N.D."/>
            <person name="Hall R.S."/>
            <person name="Jex A.R."/>
            <person name="Murali S.C."/>
            <person name="Hughes D.S."/>
            <person name="Lee S.F."/>
            <person name="Perry T."/>
            <person name="Stroehlein A.J."/>
            <person name="Ansell B.R."/>
            <person name="Breugelmans B."/>
            <person name="Hofmann A."/>
            <person name="Qu J."/>
            <person name="Dugan S."/>
            <person name="Lee S.L."/>
            <person name="Chao H."/>
            <person name="Dinh H."/>
            <person name="Han Y."/>
            <person name="Doddapaneni H.V."/>
            <person name="Worley K.C."/>
            <person name="Muzny D.M."/>
            <person name="Ioannidis P."/>
            <person name="Waterhouse R.M."/>
            <person name="Zdobnov E.M."/>
            <person name="James P.J."/>
            <person name="Bagnall N.H."/>
            <person name="Kotze A.C."/>
            <person name="Gibbs R.A."/>
            <person name="Richards S."/>
            <person name="Batterham P."/>
            <person name="Gasser R.B."/>
        </authorList>
    </citation>
    <scope>NUCLEOTIDE SEQUENCE [LARGE SCALE GENOMIC DNA]</scope>
    <source>
        <strain evidence="2 3">LS</strain>
        <tissue evidence="2">Full body</tissue>
    </source>
</reference>
<proteinExistence type="predicted"/>
<dbReference type="EMBL" id="JRES01001708">
    <property type="protein sequence ID" value="KNC20679.1"/>
    <property type="molecule type" value="Genomic_DNA"/>
</dbReference>
<feature type="region of interest" description="Disordered" evidence="1">
    <location>
        <begin position="315"/>
        <end position="363"/>
    </location>
</feature>
<evidence type="ECO:0000313" key="2">
    <source>
        <dbReference type="EMBL" id="KNC20679.1"/>
    </source>
</evidence>
<dbReference type="AlphaFoldDB" id="A0A0L0BN21"/>
<protein>
    <submittedName>
        <fullName evidence="2">Uncharacterized protein</fullName>
    </submittedName>
</protein>
<sequence>MILNRSVYLKKILITINPNDRKLLKHYENTVPTIITYIIGCLQYKSKEMPNYHYDLLEILEELLENVPSEVLSEITKFEIGTIGCLWNPIDLAGDFNTQSKALKILTILLKQFDEIRQNEELKCIKWTNLNLFQDKLKTIVQETQLTHVIENSTRDLLNNYNMNLSKNVMVYSFYCTTALMDNKYTFYKPLNLQKFWIDINYSPKTLSFKARFKLNPKTKYEDINVILKIQIMKLQNNILSIRFQTPGDFSKHANSLTNITDNLIQFSLTQDEIKRLKANNYVMEYFNSLNESSPVKPNKTERKDKHILDLLKKNMSANLPDNKNKRSSSSQSVANSFSKTKKTKYESYIDSTPEGGPKPESKCFLNRIESKNLNMDLVESPKTSRGEEKGGQKHPIRNLRTRKKFFASLMEDSDEELVIKTAQKRKSKNRKPR</sequence>
<feature type="compositionally biased region" description="Basic and acidic residues" evidence="1">
    <location>
        <begin position="383"/>
        <end position="392"/>
    </location>
</feature>
<comment type="caution">
    <text evidence="2">The sequence shown here is derived from an EMBL/GenBank/DDBJ whole genome shotgun (WGS) entry which is preliminary data.</text>
</comment>
<dbReference type="Proteomes" id="UP000037069">
    <property type="component" value="Unassembled WGS sequence"/>
</dbReference>
<name>A0A0L0BN21_LUCCU</name>
<keyword evidence="3" id="KW-1185">Reference proteome</keyword>
<evidence type="ECO:0000313" key="3">
    <source>
        <dbReference type="Proteomes" id="UP000037069"/>
    </source>
</evidence>
<gene>
    <name evidence="2" type="ORF">FF38_04805</name>
</gene>
<feature type="region of interest" description="Disordered" evidence="1">
    <location>
        <begin position="375"/>
        <end position="402"/>
    </location>
</feature>
<feature type="compositionally biased region" description="Low complexity" evidence="1">
    <location>
        <begin position="328"/>
        <end position="339"/>
    </location>
</feature>
<feature type="compositionally biased region" description="Basic residues" evidence="1">
    <location>
        <begin position="393"/>
        <end position="402"/>
    </location>
</feature>